<dbReference type="PANTHER" id="PTHR31286:SF178">
    <property type="entry name" value="DUF4283 DOMAIN-CONTAINING PROTEIN"/>
    <property type="match status" value="1"/>
</dbReference>
<evidence type="ECO:0000259" key="2">
    <source>
        <dbReference type="Pfam" id="PF14392"/>
    </source>
</evidence>
<comment type="caution">
    <text evidence="3">The sequence shown here is derived from an EMBL/GenBank/DDBJ whole genome shotgun (WGS) entry which is preliminary data.</text>
</comment>
<reference evidence="3 4" key="1">
    <citation type="submission" date="2020-12" db="EMBL/GenBank/DDBJ databases">
        <title>Concerted genomic and epigenomic changes stabilize Arabidopsis allopolyploids.</title>
        <authorList>
            <person name="Chen Z."/>
        </authorList>
    </citation>
    <scope>NUCLEOTIDE SEQUENCE [LARGE SCALE GENOMIC DNA]</scope>
    <source>
        <strain evidence="3">Allo738</strain>
        <tissue evidence="3">Leaf</tissue>
    </source>
</reference>
<feature type="domain" description="Zinc knuckle CX2CX4HX4C" evidence="2">
    <location>
        <begin position="54"/>
        <end position="101"/>
    </location>
</feature>
<feature type="compositionally biased region" description="Low complexity" evidence="1">
    <location>
        <begin position="117"/>
        <end position="127"/>
    </location>
</feature>
<organism evidence="3 4">
    <name type="scientific">Arabidopsis thaliana x Arabidopsis arenosa</name>
    <dbReference type="NCBI Taxonomy" id="1240361"/>
    <lineage>
        <taxon>Eukaryota</taxon>
        <taxon>Viridiplantae</taxon>
        <taxon>Streptophyta</taxon>
        <taxon>Embryophyta</taxon>
        <taxon>Tracheophyta</taxon>
        <taxon>Spermatophyta</taxon>
        <taxon>Magnoliopsida</taxon>
        <taxon>eudicotyledons</taxon>
        <taxon>Gunneridae</taxon>
        <taxon>Pentapetalae</taxon>
        <taxon>rosids</taxon>
        <taxon>malvids</taxon>
        <taxon>Brassicales</taxon>
        <taxon>Brassicaceae</taxon>
        <taxon>Camelineae</taxon>
        <taxon>Arabidopsis</taxon>
    </lineage>
</organism>
<dbReference type="PANTHER" id="PTHR31286">
    <property type="entry name" value="GLYCINE-RICH CELL WALL STRUCTURAL PROTEIN 1.8-LIKE"/>
    <property type="match status" value="1"/>
</dbReference>
<gene>
    <name evidence="3" type="ORF">ISN45_Aa04g009430</name>
</gene>
<keyword evidence="4" id="KW-1185">Reference proteome</keyword>
<dbReference type="Pfam" id="PF14392">
    <property type="entry name" value="zf-CCHC_4"/>
    <property type="match status" value="1"/>
</dbReference>
<evidence type="ECO:0000313" key="4">
    <source>
        <dbReference type="Proteomes" id="UP000694240"/>
    </source>
</evidence>
<evidence type="ECO:0000256" key="1">
    <source>
        <dbReference type="SAM" id="MobiDB-lite"/>
    </source>
</evidence>
<sequence>MKIIPFWVQIQGIPLLYLTNAMARAVGNKLGRVSDVDFDENVSQVRFVRVRLDWNFDDPLRFQRNIQFNRDENTIIKFRFERLRNFCTKCGSLKHDAKECSLVFEDDNPADFDDGNNGDFQNNANEDQQNNHGGDNEMAKDEDDSLPSVDPATLIPGLQRQAASAFNITFSPSDSVSSNSLSVFEDTELTAERLRYLHAKLTRESLLNERKDDLLEADSAKTETEFVFTKRKRVSFETRYNQAEAAEESVALSHFRKKEKKTEASALFSPIPGLTGGARGP</sequence>
<dbReference type="Proteomes" id="UP000694240">
    <property type="component" value="Chromosome 9"/>
</dbReference>
<dbReference type="InterPro" id="IPR025836">
    <property type="entry name" value="Zn_knuckle_CX2CX4HX4C"/>
</dbReference>
<evidence type="ECO:0000313" key="3">
    <source>
        <dbReference type="EMBL" id="KAG7568106.1"/>
    </source>
</evidence>
<dbReference type="EMBL" id="JAEFBK010000009">
    <property type="protein sequence ID" value="KAG7568106.1"/>
    <property type="molecule type" value="Genomic_DNA"/>
</dbReference>
<dbReference type="AlphaFoldDB" id="A0A8T2A5A2"/>
<proteinExistence type="predicted"/>
<protein>
    <recommendedName>
        <fullName evidence="2">Zinc knuckle CX2CX4HX4C domain-containing protein</fullName>
    </recommendedName>
</protein>
<accession>A0A8T2A5A2</accession>
<name>A0A8T2A5A2_9BRAS</name>
<dbReference type="InterPro" id="IPR040256">
    <property type="entry name" value="At4g02000-like"/>
</dbReference>
<feature type="region of interest" description="Disordered" evidence="1">
    <location>
        <begin position="112"/>
        <end position="150"/>
    </location>
</feature>